<accession>A0A839QMH6</accession>
<dbReference type="GO" id="GO:0016740">
    <property type="term" value="F:transferase activity"/>
    <property type="evidence" value="ECO:0007669"/>
    <property type="project" value="UniProtKB-KW"/>
</dbReference>
<reference evidence="1 2" key="1">
    <citation type="submission" date="2020-08" db="EMBL/GenBank/DDBJ databases">
        <title>Sequencing the genomes of 1000 actinobacteria strains.</title>
        <authorList>
            <person name="Klenk H.-P."/>
        </authorList>
    </citation>
    <scope>NUCLEOTIDE SEQUENCE [LARGE SCALE GENOMIC DNA]</scope>
    <source>
        <strain evidence="1 2">DSM 22826</strain>
    </source>
</reference>
<organism evidence="1 2">
    <name type="scientific">Paeniglutamicibacter cryotolerans</name>
    <dbReference type="NCBI Taxonomy" id="670079"/>
    <lineage>
        <taxon>Bacteria</taxon>
        <taxon>Bacillati</taxon>
        <taxon>Actinomycetota</taxon>
        <taxon>Actinomycetes</taxon>
        <taxon>Micrococcales</taxon>
        <taxon>Micrococcaceae</taxon>
        <taxon>Paeniglutamicibacter</taxon>
    </lineage>
</organism>
<dbReference type="Gene3D" id="3.40.630.30">
    <property type="match status" value="1"/>
</dbReference>
<proteinExistence type="predicted"/>
<dbReference type="SUPFAM" id="SSF55729">
    <property type="entry name" value="Acyl-CoA N-acyltransferases (Nat)"/>
    <property type="match status" value="1"/>
</dbReference>
<keyword evidence="2" id="KW-1185">Reference proteome</keyword>
<dbReference type="EMBL" id="JACHVS010000002">
    <property type="protein sequence ID" value="MBB2997087.1"/>
    <property type="molecule type" value="Genomic_DNA"/>
</dbReference>
<sequence>MQGVGGALLDGIRDRATAAGERAIVLLGHAGFYPRFGYVPAIPVGIIASDRSWGESFMALALGGRPLPAGSFRYAGPFGA</sequence>
<dbReference type="AlphaFoldDB" id="A0A839QMH6"/>
<evidence type="ECO:0000313" key="1">
    <source>
        <dbReference type="EMBL" id="MBB2997087.1"/>
    </source>
</evidence>
<dbReference type="InterPro" id="IPR016181">
    <property type="entry name" value="Acyl_CoA_acyltransferase"/>
</dbReference>
<name>A0A839QMH6_9MICC</name>
<dbReference type="Proteomes" id="UP000523000">
    <property type="component" value="Unassembled WGS sequence"/>
</dbReference>
<gene>
    <name evidence="1" type="ORF">E9229_003334</name>
</gene>
<evidence type="ECO:0000313" key="2">
    <source>
        <dbReference type="Proteomes" id="UP000523000"/>
    </source>
</evidence>
<comment type="caution">
    <text evidence="1">The sequence shown here is derived from an EMBL/GenBank/DDBJ whole genome shotgun (WGS) entry which is preliminary data.</text>
</comment>
<keyword evidence="1" id="KW-0808">Transferase</keyword>
<protein>
    <submittedName>
        <fullName evidence="1">Putative N-acetyltransferase YhbS</fullName>
    </submittedName>
</protein>